<evidence type="ECO:0000313" key="1">
    <source>
        <dbReference type="EMBL" id="ADX88024.1"/>
    </source>
</evidence>
<accession>F1D1N0</accession>
<dbReference type="Proteomes" id="UP000007502">
    <property type="component" value="Segment"/>
</dbReference>
<dbReference type="GeneID" id="10228687"/>
<name>F1D1N0_9CAUD</name>
<dbReference type="KEGG" id="vg:10228687"/>
<proteinExistence type="predicted"/>
<organism evidence="1 2">
    <name type="scientific">Vibrio phage ICP1</name>
    <dbReference type="NCBI Taxonomy" id="979525"/>
    <lineage>
        <taxon>Viruses</taxon>
        <taxon>Duplodnaviria</taxon>
        <taxon>Heunggongvirae</taxon>
        <taxon>Uroviricota</taxon>
        <taxon>Caudoviricetes</taxon>
        <taxon>Mohonavirus</taxon>
        <taxon>Mohonavirus ICP1</taxon>
    </lineage>
</organism>
<sequence>MTNISFTTNDGYSVNKSGTNITINCTLGGYRSTEEGYFFFMPDIGAEERTLIESRIRELLRLVEKFELEVNV</sequence>
<keyword evidence="2" id="KW-1185">Reference proteome</keyword>
<dbReference type="RefSeq" id="YP_004251149.1">
    <property type="nucleotide sequence ID" value="NC_015157.1"/>
</dbReference>
<dbReference type="EMBL" id="HQ641347">
    <property type="protein sequence ID" value="ADX88024.1"/>
    <property type="molecule type" value="Genomic_DNA"/>
</dbReference>
<protein>
    <submittedName>
        <fullName evidence="1">Uncharacterized protein ORF206</fullName>
    </submittedName>
</protein>
<gene>
    <name evidence="1" type="primary">ORF206</name>
</gene>
<evidence type="ECO:0000313" key="2">
    <source>
        <dbReference type="Proteomes" id="UP000007502"/>
    </source>
</evidence>
<reference evidence="1 2" key="1">
    <citation type="journal article" date="2011" name="MBio">
        <title>Evidence of a dominant lineage of Vibrio cholerae-specific lytic bacteriophages shed by cholera patients over a 10-year period in Dhaka, Bangladesh.</title>
        <authorList>
            <person name="Seed K.D."/>
            <person name="Bodi K.L."/>
            <person name="Kropinski A.M."/>
            <person name="Ackermann H.W."/>
            <person name="Calderwood S.B."/>
            <person name="Qadri F."/>
            <person name="Camilli A."/>
        </authorList>
    </citation>
    <scope>NUCLEOTIDE SEQUENCE [LARGE SCALE GENOMIC DNA]</scope>
</reference>